<dbReference type="InterPro" id="IPR036249">
    <property type="entry name" value="Thioredoxin-like_sf"/>
</dbReference>
<dbReference type="AlphaFoldDB" id="A0A840LG64"/>
<dbReference type="InterPro" id="IPR036282">
    <property type="entry name" value="Glutathione-S-Trfase_C_sf"/>
</dbReference>
<dbReference type="RefSeq" id="WP_184303759.1">
    <property type="nucleotide sequence ID" value="NZ_JACHLP010000010.1"/>
</dbReference>
<dbReference type="SFLD" id="SFLDG00358">
    <property type="entry name" value="Main_(cytGST)"/>
    <property type="match status" value="1"/>
</dbReference>
<dbReference type="PROSITE" id="PS50405">
    <property type="entry name" value="GST_CTER"/>
    <property type="match status" value="1"/>
</dbReference>
<reference evidence="3 4" key="1">
    <citation type="submission" date="2020-08" db="EMBL/GenBank/DDBJ databases">
        <title>Functional genomics of gut bacteria from endangered species of beetles.</title>
        <authorList>
            <person name="Carlos-Shanley C."/>
        </authorList>
    </citation>
    <scope>NUCLEOTIDE SEQUENCE [LARGE SCALE GENOMIC DNA]</scope>
    <source>
        <strain evidence="3 4">S00239</strain>
    </source>
</reference>
<evidence type="ECO:0000313" key="3">
    <source>
        <dbReference type="EMBL" id="MBB4845613.1"/>
    </source>
</evidence>
<dbReference type="InterPro" id="IPR040079">
    <property type="entry name" value="Glutathione_S-Trfase"/>
</dbReference>
<dbReference type="InterPro" id="IPR050983">
    <property type="entry name" value="GST_Omega/HSP26"/>
</dbReference>
<dbReference type="Pfam" id="PF13409">
    <property type="entry name" value="GST_N_2"/>
    <property type="match status" value="1"/>
</dbReference>
<dbReference type="PANTHER" id="PTHR43968:SF6">
    <property type="entry name" value="GLUTATHIONE S-TRANSFERASE OMEGA"/>
    <property type="match status" value="1"/>
</dbReference>
<organism evidence="3 4">
    <name type="scientific">Roseateles oligotrophus</name>
    <dbReference type="NCBI Taxonomy" id="1769250"/>
    <lineage>
        <taxon>Bacteria</taxon>
        <taxon>Pseudomonadati</taxon>
        <taxon>Pseudomonadota</taxon>
        <taxon>Betaproteobacteria</taxon>
        <taxon>Burkholderiales</taxon>
        <taxon>Sphaerotilaceae</taxon>
        <taxon>Roseateles</taxon>
    </lineage>
</organism>
<dbReference type="InterPro" id="IPR010987">
    <property type="entry name" value="Glutathione-S-Trfase_C-like"/>
</dbReference>
<dbReference type="Pfam" id="PF00043">
    <property type="entry name" value="GST_C"/>
    <property type="match status" value="1"/>
</dbReference>
<dbReference type="PANTHER" id="PTHR43968">
    <property type="match status" value="1"/>
</dbReference>
<sequence length="236" mass="25773">MHSNFELISNILCPYTQRAAVQLAEKGLEARRSYIDLANKPDWFVQLSPLGKVPVLRVGDGDDTAVFETAVICEYIEEAAAGRVPMWPADALERARHRAWAEFASTLIGDVFGFYMAPDEASFERKRAELASRFARLEGQLAGAGPYFGGARFGLVDAAFAPIFRLLETFDQLADFRLLQGLPATAAYRLNLASRPSVRAAVVPDYGQVFLRYLAGRGSHMAGIAEAAIRAGSVQA</sequence>
<dbReference type="GO" id="GO:0004364">
    <property type="term" value="F:glutathione transferase activity"/>
    <property type="evidence" value="ECO:0007669"/>
    <property type="project" value="UniProtKB-EC"/>
</dbReference>
<evidence type="ECO:0000259" key="1">
    <source>
        <dbReference type="PROSITE" id="PS50404"/>
    </source>
</evidence>
<keyword evidence="4" id="KW-1185">Reference proteome</keyword>
<accession>A0A840LG64</accession>
<comment type="caution">
    <text evidence="3">The sequence shown here is derived from an EMBL/GenBank/DDBJ whole genome shotgun (WGS) entry which is preliminary data.</text>
</comment>
<dbReference type="GO" id="GO:0005737">
    <property type="term" value="C:cytoplasm"/>
    <property type="evidence" value="ECO:0007669"/>
    <property type="project" value="TreeGrafter"/>
</dbReference>
<dbReference type="Gene3D" id="1.20.1050.10">
    <property type="match status" value="1"/>
</dbReference>
<dbReference type="Gene3D" id="3.40.30.10">
    <property type="entry name" value="Glutaredoxin"/>
    <property type="match status" value="1"/>
</dbReference>
<protein>
    <submittedName>
        <fullName evidence="3">Glutathione S-transferase</fullName>
        <ecNumber evidence="3">2.5.1.18</ecNumber>
    </submittedName>
</protein>
<dbReference type="InterPro" id="IPR004046">
    <property type="entry name" value="GST_C"/>
</dbReference>
<dbReference type="PROSITE" id="PS50404">
    <property type="entry name" value="GST_NTER"/>
    <property type="match status" value="1"/>
</dbReference>
<keyword evidence="3" id="KW-0808">Transferase</keyword>
<evidence type="ECO:0000313" key="4">
    <source>
        <dbReference type="Proteomes" id="UP000562027"/>
    </source>
</evidence>
<name>A0A840LG64_9BURK</name>
<dbReference type="SFLD" id="SFLDS00019">
    <property type="entry name" value="Glutathione_Transferase_(cytos"/>
    <property type="match status" value="1"/>
</dbReference>
<dbReference type="SUPFAM" id="SSF47616">
    <property type="entry name" value="GST C-terminal domain-like"/>
    <property type="match status" value="1"/>
</dbReference>
<dbReference type="EMBL" id="JACHLP010000010">
    <property type="protein sequence ID" value="MBB4845613.1"/>
    <property type="molecule type" value="Genomic_DNA"/>
</dbReference>
<dbReference type="Proteomes" id="UP000562027">
    <property type="component" value="Unassembled WGS sequence"/>
</dbReference>
<proteinExistence type="predicted"/>
<dbReference type="EC" id="2.5.1.18" evidence="3"/>
<feature type="domain" description="GST N-terminal" evidence="1">
    <location>
        <begin position="3"/>
        <end position="84"/>
    </location>
</feature>
<dbReference type="SUPFAM" id="SSF52833">
    <property type="entry name" value="Thioredoxin-like"/>
    <property type="match status" value="1"/>
</dbReference>
<gene>
    <name evidence="3" type="ORF">HNP55_004165</name>
</gene>
<feature type="domain" description="GST C-terminal" evidence="2">
    <location>
        <begin position="90"/>
        <end position="213"/>
    </location>
</feature>
<dbReference type="InterPro" id="IPR004045">
    <property type="entry name" value="Glutathione_S-Trfase_N"/>
</dbReference>
<evidence type="ECO:0000259" key="2">
    <source>
        <dbReference type="PROSITE" id="PS50405"/>
    </source>
</evidence>